<dbReference type="OrthoDB" id="644067at2759"/>
<dbReference type="CDD" id="cd14686">
    <property type="entry name" value="bZIP"/>
    <property type="match status" value="1"/>
</dbReference>
<evidence type="ECO:0000256" key="7">
    <source>
        <dbReference type="SAM" id="MobiDB-lite"/>
    </source>
</evidence>
<evidence type="ECO:0000256" key="6">
    <source>
        <dbReference type="ARBA" id="ARBA00023242"/>
    </source>
</evidence>
<feature type="domain" description="BZIP" evidence="8">
    <location>
        <begin position="233"/>
        <end position="296"/>
    </location>
</feature>
<keyword evidence="3" id="KW-0805">Transcription regulation</keyword>
<dbReference type="Pfam" id="PF00170">
    <property type="entry name" value="bZIP_1"/>
    <property type="match status" value="1"/>
</dbReference>
<protein>
    <recommendedName>
        <fullName evidence="8">BZIP domain-containing protein</fullName>
    </recommendedName>
</protein>
<organism evidence="9 10">
    <name type="scientific">Hapsidospora chrysogenum (strain ATCC 11550 / CBS 779.69 / DSM 880 / IAM 14645 / JCM 23072 / IMI 49137)</name>
    <name type="common">Acremonium chrysogenum</name>
    <dbReference type="NCBI Taxonomy" id="857340"/>
    <lineage>
        <taxon>Eukaryota</taxon>
        <taxon>Fungi</taxon>
        <taxon>Dikarya</taxon>
        <taxon>Ascomycota</taxon>
        <taxon>Pezizomycotina</taxon>
        <taxon>Sordariomycetes</taxon>
        <taxon>Hypocreomycetidae</taxon>
        <taxon>Hypocreales</taxon>
        <taxon>Bionectriaceae</taxon>
        <taxon>Hapsidospora</taxon>
    </lineage>
</organism>
<evidence type="ECO:0000256" key="3">
    <source>
        <dbReference type="ARBA" id="ARBA00023015"/>
    </source>
</evidence>
<dbReference type="SMART" id="SM00338">
    <property type="entry name" value="BRLZ"/>
    <property type="match status" value="1"/>
</dbReference>
<sequence>MQHQQPLYQSGPGSLTVDTKHAQTKYFEDDEHNTVLDDNILDGSAVDSGLELSPPMVDSRRESLALGGPPLFSPKTEDWHSVEMQSVPSNNPFFEHSSANPFMRVDQSHGTPFAPGHGWTGFSHVDGIQVEYDTNASIFRSMQAPTPFTHQGNMFAATAGSGPQSIPTSPQKDIMGSNQSAGKNTRPASPVIRAHRGDGIRKKNARFEIPPERTLSNIDRLISEEKDEKKAKELKQQKRLLRNRQAALDSRQRKKQHTERLEDEKKQFTALINEMEDEINDLKARMDHMLREKQEYTEYIGHLTAERDEMIVTHTNETAGLRKKIAVLSDHVRRLEPGPGATPAANPNAFPGAYGDMDDLAMGAPWEHSNFIHDYPTETEVKQEMSVMPVKKNDTALTTEGDKASSQQGGLLFMLFLVGAFVLSSRSTPSIPRVSDDVRDASRTLLDNVLKDAGIGGTQPSNTMQAIPPQPSGTWTDPSTSIPMNDMGASTVAPSMLGDLGNSLTQPTQEQNNEQLFSLSPAQYNGVHNQDFIHNHQPERFNSQGRKTLAEALSAMRMTDKQDGAAQVYTRSLLWDQIPSDVVRNFAKMVAECNNAQNEQQQCNEATS</sequence>
<feature type="region of interest" description="Disordered" evidence="7">
    <location>
        <begin position="453"/>
        <end position="475"/>
    </location>
</feature>
<dbReference type="GO" id="GO:0003677">
    <property type="term" value="F:DNA binding"/>
    <property type="evidence" value="ECO:0007669"/>
    <property type="project" value="UniProtKB-KW"/>
</dbReference>
<dbReference type="GO" id="GO:0005634">
    <property type="term" value="C:nucleus"/>
    <property type="evidence" value="ECO:0007669"/>
    <property type="project" value="UniProtKB-SubCell"/>
</dbReference>
<comment type="subcellular location">
    <subcellularLocation>
        <location evidence="1">Nucleus</location>
    </subcellularLocation>
</comment>
<name>A0A086T0W9_HAPC1</name>
<dbReference type="EMBL" id="JPKY01000080">
    <property type="protein sequence ID" value="KFH43001.1"/>
    <property type="molecule type" value="Genomic_DNA"/>
</dbReference>
<keyword evidence="10" id="KW-1185">Reference proteome</keyword>
<feature type="compositionally biased region" description="Polar residues" evidence="7">
    <location>
        <begin position="161"/>
        <end position="187"/>
    </location>
</feature>
<dbReference type="SUPFAM" id="SSF57959">
    <property type="entry name" value="Leucine zipper domain"/>
    <property type="match status" value="1"/>
</dbReference>
<keyword evidence="4" id="KW-0238">DNA-binding</keyword>
<evidence type="ECO:0000256" key="2">
    <source>
        <dbReference type="ARBA" id="ARBA00007163"/>
    </source>
</evidence>
<dbReference type="PANTHER" id="PTHR47416:SF8">
    <property type="entry name" value="BASIC-LEUCINE ZIPPER TRANSCRIPTION FACTOR E-RELATED"/>
    <property type="match status" value="1"/>
</dbReference>
<evidence type="ECO:0000259" key="8">
    <source>
        <dbReference type="PROSITE" id="PS50217"/>
    </source>
</evidence>
<evidence type="ECO:0000313" key="9">
    <source>
        <dbReference type="EMBL" id="KFH43001.1"/>
    </source>
</evidence>
<dbReference type="Gene3D" id="1.20.5.170">
    <property type="match status" value="1"/>
</dbReference>
<evidence type="ECO:0000313" key="10">
    <source>
        <dbReference type="Proteomes" id="UP000029964"/>
    </source>
</evidence>
<reference evidence="10" key="1">
    <citation type="journal article" date="2014" name="Genome Announc.">
        <title>Genome sequence and annotation of Acremonium chrysogenum, producer of the beta-lactam antibiotic cephalosporin C.</title>
        <authorList>
            <person name="Terfehr D."/>
            <person name="Dahlmann T.A."/>
            <person name="Specht T."/>
            <person name="Zadra I."/>
            <person name="Kuernsteiner H."/>
            <person name="Kueck U."/>
        </authorList>
    </citation>
    <scope>NUCLEOTIDE SEQUENCE [LARGE SCALE GENOMIC DNA]</scope>
    <source>
        <strain evidence="10">ATCC 11550 / CBS 779.69 / DSM 880 / IAM 14645 / JCM 23072 / IMI 49137</strain>
    </source>
</reference>
<keyword evidence="6" id="KW-0539">Nucleus</keyword>
<dbReference type="PROSITE" id="PS50217">
    <property type="entry name" value="BZIP"/>
    <property type="match status" value="1"/>
</dbReference>
<accession>A0A086T0W9</accession>
<dbReference type="Proteomes" id="UP000029964">
    <property type="component" value="Unassembled WGS sequence"/>
</dbReference>
<dbReference type="HOGENOM" id="CLU_017851_2_0_1"/>
<proteinExistence type="inferred from homology"/>
<feature type="region of interest" description="Disordered" evidence="7">
    <location>
        <begin position="242"/>
        <end position="265"/>
    </location>
</feature>
<dbReference type="AlphaFoldDB" id="A0A086T0W9"/>
<dbReference type="STRING" id="857340.A0A086T0W9"/>
<dbReference type="InterPro" id="IPR004827">
    <property type="entry name" value="bZIP"/>
</dbReference>
<dbReference type="PANTHER" id="PTHR47416">
    <property type="entry name" value="BASIC-LEUCINE ZIPPER TRANSCRIPTION FACTOR F-RELATED"/>
    <property type="match status" value="1"/>
</dbReference>
<evidence type="ECO:0000256" key="5">
    <source>
        <dbReference type="ARBA" id="ARBA00023163"/>
    </source>
</evidence>
<feature type="region of interest" description="Disordered" evidence="7">
    <location>
        <begin position="159"/>
        <end position="191"/>
    </location>
</feature>
<dbReference type="GO" id="GO:0003700">
    <property type="term" value="F:DNA-binding transcription factor activity"/>
    <property type="evidence" value="ECO:0007669"/>
    <property type="project" value="InterPro"/>
</dbReference>
<keyword evidence="5" id="KW-0804">Transcription</keyword>
<evidence type="ECO:0000256" key="4">
    <source>
        <dbReference type="ARBA" id="ARBA00023125"/>
    </source>
</evidence>
<evidence type="ECO:0000256" key="1">
    <source>
        <dbReference type="ARBA" id="ARBA00004123"/>
    </source>
</evidence>
<gene>
    <name evidence="9" type="ORF">ACRE_062880</name>
</gene>
<comment type="similarity">
    <text evidence="2">Belongs to the bZIP family.</text>
</comment>
<dbReference type="InterPro" id="IPR046347">
    <property type="entry name" value="bZIP_sf"/>
</dbReference>
<comment type="caution">
    <text evidence="9">The sequence shown here is derived from an EMBL/GenBank/DDBJ whole genome shotgun (WGS) entry which is preliminary data.</text>
</comment>